<proteinExistence type="predicted"/>
<comment type="caution">
    <text evidence="2">The sequence shown here is derived from an EMBL/GenBank/DDBJ whole genome shotgun (WGS) entry which is preliminary data.</text>
</comment>
<dbReference type="AlphaFoldDB" id="A0A8J3PY74"/>
<dbReference type="Proteomes" id="UP000630097">
    <property type="component" value="Unassembled WGS sequence"/>
</dbReference>
<dbReference type="CDD" id="cd05403">
    <property type="entry name" value="NT_KNTase_like"/>
    <property type="match status" value="1"/>
</dbReference>
<dbReference type="SUPFAM" id="SSF81301">
    <property type="entry name" value="Nucleotidyltransferase"/>
    <property type="match status" value="1"/>
</dbReference>
<gene>
    <name evidence="2" type="ORF">Pka01_62030</name>
</gene>
<organism evidence="2 3">
    <name type="scientific">Planotetraspora kaengkrachanensis</name>
    <dbReference type="NCBI Taxonomy" id="575193"/>
    <lineage>
        <taxon>Bacteria</taxon>
        <taxon>Bacillati</taxon>
        <taxon>Actinomycetota</taxon>
        <taxon>Actinomycetes</taxon>
        <taxon>Streptosporangiales</taxon>
        <taxon>Streptosporangiaceae</taxon>
        <taxon>Planotetraspora</taxon>
    </lineage>
</organism>
<dbReference type="RefSeq" id="WP_239115570.1">
    <property type="nucleotide sequence ID" value="NZ_BAABHH010000002.1"/>
</dbReference>
<accession>A0A8J3PY74</accession>
<evidence type="ECO:0000313" key="2">
    <source>
        <dbReference type="EMBL" id="GIG83076.1"/>
    </source>
</evidence>
<dbReference type="InterPro" id="IPR043519">
    <property type="entry name" value="NT_sf"/>
</dbReference>
<evidence type="ECO:0000259" key="1">
    <source>
        <dbReference type="Pfam" id="PF01909"/>
    </source>
</evidence>
<keyword evidence="3" id="KW-1185">Reference proteome</keyword>
<dbReference type="GO" id="GO:0016779">
    <property type="term" value="F:nucleotidyltransferase activity"/>
    <property type="evidence" value="ECO:0007669"/>
    <property type="project" value="InterPro"/>
</dbReference>
<evidence type="ECO:0000313" key="3">
    <source>
        <dbReference type="Proteomes" id="UP000630097"/>
    </source>
</evidence>
<name>A0A8J3PY74_9ACTN</name>
<dbReference type="Pfam" id="PF01909">
    <property type="entry name" value="NTP_transf_2"/>
    <property type="match status" value="1"/>
</dbReference>
<reference evidence="2 3" key="1">
    <citation type="submission" date="2021-01" db="EMBL/GenBank/DDBJ databases">
        <title>Whole genome shotgun sequence of Planotetraspora kaengkrachanensis NBRC 104272.</title>
        <authorList>
            <person name="Komaki H."/>
            <person name="Tamura T."/>
        </authorList>
    </citation>
    <scope>NUCLEOTIDE SEQUENCE [LARGE SCALE GENOMIC DNA]</scope>
    <source>
        <strain evidence="2 3">NBRC 104272</strain>
    </source>
</reference>
<protein>
    <submittedName>
        <fullName evidence="2">Nucleotidyltransferase</fullName>
    </submittedName>
</protein>
<sequence>MDGVALGELAQRLVEIPGVVAVVLGGSRARGTHRPDSDIDLGLYYRGDLDVAALRALAVRETGEQAGVTEPGGWGPWVDGGGWLTIGDWRVDWIYRDLDRVHRVWDGCREGRYDGVQAGHPLGFYSHAYAGEVALCRVLADPSGELTDLRESTQAYPAALGAALVDGLWEADFSVGLARYGAAGVDPAYAAGCLFRAVGVACQALHGHAGRWLINEKGMVASAGRLPMAPQDFAARAQRLLGHVGESTQQIEQTVADAAALVRDVRAVVSRDGMVTGSDDGSTPA</sequence>
<feature type="domain" description="Polymerase nucleotidyl transferase" evidence="1">
    <location>
        <begin position="8"/>
        <end position="50"/>
    </location>
</feature>
<dbReference type="InterPro" id="IPR002934">
    <property type="entry name" value="Polymerase_NTP_transf_dom"/>
</dbReference>
<dbReference type="Gene3D" id="3.30.460.10">
    <property type="entry name" value="Beta Polymerase, domain 2"/>
    <property type="match status" value="1"/>
</dbReference>
<dbReference type="EMBL" id="BONV01000035">
    <property type="protein sequence ID" value="GIG83076.1"/>
    <property type="molecule type" value="Genomic_DNA"/>
</dbReference>